<proteinExistence type="predicted"/>
<dbReference type="Pfam" id="PF09135">
    <property type="entry name" value="Alb1"/>
    <property type="match status" value="1"/>
</dbReference>
<dbReference type="InterPro" id="IPR022784">
    <property type="entry name" value="Ribosome_bgen_Alb1"/>
</dbReference>
<keyword evidence="3" id="KW-0813">Transport</keyword>
<evidence type="ECO:0000313" key="9">
    <source>
        <dbReference type="Proteomes" id="UP001306508"/>
    </source>
</evidence>
<feature type="region of interest" description="Disordered" evidence="7">
    <location>
        <begin position="138"/>
        <end position="197"/>
    </location>
</feature>
<organism evidence="8 9">
    <name type="scientific">Arxiozyma heterogenica</name>
    <dbReference type="NCBI Taxonomy" id="278026"/>
    <lineage>
        <taxon>Eukaryota</taxon>
        <taxon>Fungi</taxon>
        <taxon>Dikarya</taxon>
        <taxon>Ascomycota</taxon>
        <taxon>Saccharomycotina</taxon>
        <taxon>Saccharomycetes</taxon>
        <taxon>Saccharomycetales</taxon>
        <taxon>Saccharomycetaceae</taxon>
        <taxon>Arxiozyma</taxon>
    </lineage>
</organism>
<sequence>MAKKIGKNSRAARQAAGLYDDPEVESLKDLPRAQKTDLSNIMIRTAAKNEALLDARIKKKRNDKKKIGKKNLEDKLSKSVTHMDKERLTRALNISNKLDGKISKAIARAKYVQSSRKAGWDTTNEIIKRELQLVSGGYNNKNQKKKHTVNGEEVTEDNEIENKEIEESILEEDSESKQNKEKTSTNIFSLLENGVEQ</sequence>
<keyword evidence="4" id="KW-0963">Cytoplasm</keyword>
<keyword evidence="6" id="KW-0539">Nucleus</keyword>
<evidence type="ECO:0000256" key="1">
    <source>
        <dbReference type="ARBA" id="ARBA00004123"/>
    </source>
</evidence>
<evidence type="ECO:0000256" key="7">
    <source>
        <dbReference type="SAM" id="MobiDB-lite"/>
    </source>
</evidence>
<keyword evidence="9" id="KW-1185">Reference proteome</keyword>
<comment type="caution">
    <text evidence="8">The sequence shown here is derived from an EMBL/GenBank/DDBJ whole genome shotgun (WGS) entry which is preliminary data.</text>
</comment>
<dbReference type="PANTHER" id="PTHR28280">
    <property type="entry name" value="SHUTTLING PRE-60S FACTOR ECM1"/>
    <property type="match status" value="1"/>
</dbReference>
<gene>
    <name evidence="8" type="ORF">RI543_001644</name>
</gene>
<reference evidence="9" key="1">
    <citation type="submission" date="2023-07" db="EMBL/GenBank/DDBJ databases">
        <title>A draft genome of Kazachstania heterogenica Y-27499.</title>
        <authorList>
            <person name="Donic C."/>
            <person name="Kralova J.S."/>
            <person name="Fidel L."/>
            <person name="Ben-Dor S."/>
            <person name="Jung S."/>
        </authorList>
    </citation>
    <scope>NUCLEOTIDE SEQUENCE [LARGE SCALE GENOMIC DNA]</scope>
    <source>
        <strain evidence="9">Y27499</strain>
    </source>
</reference>
<accession>A0AAN8A938</accession>
<dbReference type="EMBL" id="JAWIZZ010000040">
    <property type="protein sequence ID" value="KAK5780525.1"/>
    <property type="molecule type" value="Genomic_DNA"/>
</dbReference>
<dbReference type="InterPro" id="IPR053278">
    <property type="entry name" value="Pre-60S_factor_ECM1"/>
</dbReference>
<evidence type="ECO:0000256" key="6">
    <source>
        <dbReference type="ARBA" id="ARBA00023242"/>
    </source>
</evidence>
<comment type="subcellular location">
    <subcellularLocation>
        <location evidence="2">Cytoplasm</location>
    </subcellularLocation>
    <subcellularLocation>
        <location evidence="1">Nucleus</location>
    </subcellularLocation>
</comment>
<dbReference type="PANTHER" id="PTHR28280:SF1">
    <property type="entry name" value="SHUTTLING PRE-60S FACTOR ECM1"/>
    <property type="match status" value="1"/>
</dbReference>
<dbReference type="AlphaFoldDB" id="A0AAN8A938"/>
<evidence type="ECO:0000256" key="2">
    <source>
        <dbReference type="ARBA" id="ARBA00004496"/>
    </source>
</evidence>
<protein>
    <submittedName>
        <fullName evidence="8">Uncharacterized protein</fullName>
    </submittedName>
</protein>
<name>A0AAN8A938_9SACH</name>
<dbReference type="GO" id="GO:0000055">
    <property type="term" value="P:ribosomal large subunit export from nucleus"/>
    <property type="evidence" value="ECO:0007669"/>
    <property type="project" value="TreeGrafter"/>
</dbReference>
<keyword evidence="5" id="KW-0690">Ribosome biogenesis</keyword>
<dbReference type="GO" id="GO:0005730">
    <property type="term" value="C:nucleolus"/>
    <property type="evidence" value="ECO:0007669"/>
    <property type="project" value="TreeGrafter"/>
</dbReference>
<dbReference type="Proteomes" id="UP001306508">
    <property type="component" value="Unassembled WGS sequence"/>
</dbReference>
<evidence type="ECO:0000256" key="4">
    <source>
        <dbReference type="ARBA" id="ARBA00022490"/>
    </source>
</evidence>
<evidence type="ECO:0000313" key="8">
    <source>
        <dbReference type="EMBL" id="KAK5780525.1"/>
    </source>
</evidence>
<dbReference type="GO" id="GO:0030687">
    <property type="term" value="C:preribosome, large subunit precursor"/>
    <property type="evidence" value="ECO:0007669"/>
    <property type="project" value="TreeGrafter"/>
</dbReference>
<dbReference type="GO" id="GO:0005737">
    <property type="term" value="C:cytoplasm"/>
    <property type="evidence" value="ECO:0007669"/>
    <property type="project" value="UniProtKB-SubCell"/>
</dbReference>
<evidence type="ECO:0000256" key="5">
    <source>
        <dbReference type="ARBA" id="ARBA00022517"/>
    </source>
</evidence>
<evidence type="ECO:0000256" key="3">
    <source>
        <dbReference type="ARBA" id="ARBA00022448"/>
    </source>
</evidence>